<dbReference type="InterPro" id="IPR004839">
    <property type="entry name" value="Aminotransferase_I/II_large"/>
</dbReference>
<keyword evidence="4 6" id="KW-0808">Transferase</keyword>
<evidence type="ECO:0000256" key="6">
    <source>
        <dbReference type="RuleBase" id="RU000481"/>
    </source>
</evidence>
<comment type="caution">
    <text evidence="8">The sequence shown here is derived from an EMBL/GenBank/DDBJ whole genome shotgun (WGS) entry which is preliminary data.</text>
</comment>
<accession>A0ABR7DBZ6</accession>
<evidence type="ECO:0000313" key="8">
    <source>
        <dbReference type="EMBL" id="MBC5628921.1"/>
    </source>
</evidence>
<dbReference type="GO" id="GO:0008483">
    <property type="term" value="F:transaminase activity"/>
    <property type="evidence" value="ECO:0007669"/>
    <property type="project" value="UniProtKB-KW"/>
</dbReference>
<protein>
    <recommendedName>
        <fullName evidence="6">Aminotransferase</fullName>
        <ecNumber evidence="6">2.6.1.-</ecNumber>
    </recommendedName>
</protein>
<dbReference type="InterPro" id="IPR050596">
    <property type="entry name" value="AspAT/PAT-like"/>
</dbReference>
<evidence type="ECO:0000256" key="4">
    <source>
        <dbReference type="ARBA" id="ARBA00022679"/>
    </source>
</evidence>
<evidence type="ECO:0000313" key="9">
    <source>
        <dbReference type="Proteomes" id="UP000596929"/>
    </source>
</evidence>
<evidence type="ECO:0000256" key="3">
    <source>
        <dbReference type="ARBA" id="ARBA00022576"/>
    </source>
</evidence>
<dbReference type="InterPro" id="IPR015424">
    <property type="entry name" value="PyrdxlP-dep_Trfase"/>
</dbReference>
<evidence type="ECO:0000259" key="7">
    <source>
        <dbReference type="Pfam" id="PF00155"/>
    </source>
</evidence>
<keyword evidence="9" id="KW-1185">Reference proteome</keyword>
<dbReference type="PANTHER" id="PTHR46383">
    <property type="entry name" value="ASPARTATE AMINOTRANSFERASE"/>
    <property type="match status" value="1"/>
</dbReference>
<keyword evidence="5" id="KW-0663">Pyridoxal phosphate</keyword>
<dbReference type="InterPro" id="IPR015421">
    <property type="entry name" value="PyrdxlP-dep_Trfase_major"/>
</dbReference>
<comment type="similarity">
    <text evidence="2 6">Belongs to the class-I pyridoxal-phosphate-dependent aminotransferase family.</text>
</comment>
<sequence>MELSFKAKKIEQSVTLMITAKAKELRAKGVDVVSFAAGEPDFNTPKNIIDAAKDAMDNGNTKYTQTSGIIELRKAICKKLKDDNGLLYDASQIVVSTGAKQSLANSFMAILNPGDEVIVPVPYWVSYPELIKLADGKPIFVNTGEENDYKYNVEALEKVVTSKSKAIILNNPNNPTGTVYNKEELEAISEFARKNDLIIISDEIYEKLTYDGKKHVSIASLGEDIKARTIVINGFSKTYAMTGWRVGYTASSTEIAKIMANIQSHMTSNTCSIAQYAALEALNGPQEDIYSMISEFELRRDYMYKELCSINSIKSIRPQGAFYIMVNIEDNIGKVINGETINTSLDFARLLLDIENVAVIPGEAFGLNTYIRLSYATSMEAIEKGISRIREFISKLK</sequence>
<dbReference type="RefSeq" id="WP_186859846.1">
    <property type="nucleotide sequence ID" value="NZ_JACOOO010000016.1"/>
</dbReference>
<evidence type="ECO:0000256" key="2">
    <source>
        <dbReference type="ARBA" id="ARBA00007441"/>
    </source>
</evidence>
<proteinExistence type="inferred from homology"/>
<evidence type="ECO:0000256" key="5">
    <source>
        <dbReference type="ARBA" id="ARBA00022898"/>
    </source>
</evidence>
<reference evidence="8 9" key="1">
    <citation type="submission" date="2020-08" db="EMBL/GenBank/DDBJ databases">
        <title>Genome public.</title>
        <authorList>
            <person name="Liu C."/>
            <person name="Sun Q."/>
        </authorList>
    </citation>
    <scope>NUCLEOTIDE SEQUENCE [LARGE SCALE GENOMIC DNA]</scope>
    <source>
        <strain evidence="8 9">NSJ-6</strain>
    </source>
</reference>
<dbReference type="CDD" id="cd00609">
    <property type="entry name" value="AAT_like"/>
    <property type="match status" value="1"/>
</dbReference>
<dbReference type="SUPFAM" id="SSF53383">
    <property type="entry name" value="PLP-dependent transferases"/>
    <property type="match status" value="1"/>
</dbReference>
<gene>
    <name evidence="8" type="ORF">H8S20_08455</name>
</gene>
<feature type="domain" description="Aminotransferase class I/classII large" evidence="7">
    <location>
        <begin position="31"/>
        <end position="389"/>
    </location>
</feature>
<name>A0ABR7DBZ6_9CLOT</name>
<dbReference type="EC" id="2.6.1.-" evidence="6"/>
<dbReference type="Gene3D" id="3.40.640.10">
    <property type="entry name" value="Type I PLP-dependent aspartate aminotransferase-like (Major domain)"/>
    <property type="match status" value="1"/>
</dbReference>
<dbReference type="Gene3D" id="3.90.1150.10">
    <property type="entry name" value="Aspartate Aminotransferase, domain 1"/>
    <property type="match status" value="1"/>
</dbReference>
<dbReference type="PANTHER" id="PTHR46383:SF1">
    <property type="entry name" value="ASPARTATE AMINOTRANSFERASE"/>
    <property type="match status" value="1"/>
</dbReference>
<dbReference type="InterPro" id="IPR004838">
    <property type="entry name" value="NHTrfase_class1_PyrdxlP-BS"/>
</dbReference>
<dbReference type="EMBL" id="JACOOO010000016">
    <property type="protein sequence ID" value="MBC5628921.1"/>
    <property type="molecule type" value="Genomic_DNA"/>
</dbReference>
<evidence type="ECO:0000256" key="1">
    <source>
        <dbReference type="ARBA" id="ARBA00001933"/>
    </source>
</evidence>
<dbReference type="PROSITE" id="PS00105">
    <property type="entry name" value="AA_TRANSFER_CLASS_1"/>
    <property type="match status" value="1"/>
</dbReference>
<organism evidence="8 9">
    <name type="scientific">Clostridium hominis</name>
    <dbReference type="NCBI Taxonomy" id="2763036"/>
    <lineage>
        <taxon>Bacteria</taxon>
        <taxon>Bacillati</taxon>
        <taxon>Bacillota</taxon>
        <taxon>Clostridia</taxon>
        <taxon>Eubacteriales</taxon>
        <taxon>Clostridiaceae</taxon>
        <taxon>Clostridium</taxon>
    </lineage>
</organism>
<dbReference type="Pfam" id="PF00155">
    <property type="entry name" value="Aminotran_1_2"/>
    <property type="match status" value="1"/>
</dbReference>
<keyword evidence="3 6" id="KW-0032">Aminotransferase</keyword>
<dbReference type="Proteomes" id="UP000596929">
    <property type="component" value="Unassembled WGS sequence"/>
</dbReference>
<comment type="cofactor">
    <cofactor evidence="1 6">
        <name>pyridoxal 5'-phosphate</name>
        <dbReference type="ChEBI" id="CHEBI:597326"/>
    </cofactor>
</comment>
<dbReference type="PRINTS" id="PR00753">
    <property type="entry name" value="ACCSYNTHASE"/>
</dbReference>
<dbReference type="InterPro" id="IPR015422">
    <property type="entry name" value="PyrdxlP-dep_Trfase_small"/>
</dbReference>